<dbReference type="PANTHER" id="PTHR23501">
    <property type="entry name" value="MAJOR FACILITATOR SUPERFAMILY"/>
    <property type="match status" value="1"/>
</dbReference>
<gene>
    <name evidence="7" type="ORF">ABL_10208</name>
</gene>
<dbReference type="VEuPathDB" id="FungiDB:M747DRAFT_334244"/>
<dbReference type="InterPro" id="IPR011701">
    <property type="entry name" value="MFS"/>
</dbReference>
<dbReference type="VEuPathDB" id="FungiDB:ASPNIDRAFT2_181710"/>
<protein>
    <recommendedName>
        <fullName evidence="6">Major facilitator superfamily (MFS) profile domain-containing protein</fullName>
    </recommendedName>
</protein>
<feature type="transmembrane region" description="Helical" evidence="5">
    <location>
        <begin position="169"/>
        <end position="191"/>
    </location>
</feature>
<feature type="transmembrane region" description="Helical" evidence="5">
    <location>
        <begin position="43"/>
        <end position="67"/>
    </location>
</feature>
<feature type="transmembrane region" description="Helical" evidence="5">
    <location>
        <begin position="197"/>
        <end position="215"/>
    </location>
</feature>
<evidence type="ECO:0000313" key="7">
    <source>
        <dbReference type="EMBL" id="GAQ47547.1"/>
    </source>
</evidence>
<feature type="transmembrane region" description="Helical" evidence="5">
    <location>
        <begin position="399"/>
        <end position="419"/>
    </location>
</feature>
<dbReference type="InterPro" id="IPR036259">
    <property type="entry name" value="MFS_trans_sf"/>
</dbReference>
<feature type="transmembrane region" description="Helical" evidence="5">
    <location>
        <begin position="373"/>
        <end position="393"/>
    </location>
</feature>
<reference evidence="8" key="1">
    <citation type="journal article" date="2016" name="Genome Announc.">
        <title>Draft genome sequence of Aspergillus niger strain An76.</title>
        <authorList>
            <person name="Gong W."/>
            <person name="Cheng Z."/>
            <person name="Zhang H."/>
            <person name="Liu L."/>
            <person name="Gao P."/>
            <person name="Wang L."/>
        </authorList>
    </citation>
    <scope>NUCLEOTIDE SEQUENCE [LARGE SCALE GENOMIC DNA]</scope>
    <source>
        <strain evidence="8">An76</strain>
    </source>
</reference>
<comment type="caution">
    <text evidence="7">The sequence shown here is derived from an EMBL/GenBank/DDBJ whole genome shotgun (WGS) entry which is preliminary data.</text>
</comment>
<feature type="transmembrane region" description="Helical" evidence="5">
    <location>
        <begin position="307"/>
        <end position="327"/>
    </location>
</feature>
<feature type="transmembrane region" description="Helical" evidence="5">
    <location>
        <begin position="108"/>
        <end position="126"/>
    </location>
</feature>
<evidence type="ECO:0000256" key="4">
    <source>
        <dbReference type="ARBA" id="ARBA00023136"/>
    </source>
</evidence>
<feature type="domain" description="Major facilitator superfamily (MFS) profile" evidence="6">
    <location>
        <begin position="42"/>
        <end position="527"/>
    </location>
</feature>
<dbReference type="Proteomes" id="UP000068243">
    <property type="component" value="Unassembled WGS sequence"/>
</dbReference>
<feature type="transmembrane region" description="Helical" evidence="5">
    <location>
        <begin position="236"/>
        <end position="255"/>
    </location>
</feature>
<name>A0A100IUQ4_ASPNG</name>
<comment type="subcellular location">
    <subcellularLocation>
        <location evidence="1">Membrane</location>
        <topology evidence="1">Multi-pass membrane protein</topology>
    </subcellularLocation>
</comment>
<dbReference type="InterPro" id="IPR020846">
    <property type="entry name" value="MFS_dom"/>
</dbReference>
<sequence>MGNLARRDAPLEMRVEKDSSTDAILQTDGGIDPDNEVKGPKLLLLHIGLCLCTFLDFNLIATAIPVITSDFHSIGDVGWYGSAFFISLCSSQPVAGKTYSLFSKKVAYLSYVALFEVGSLVCALAPSSPVLIVGRAIAGLGASGIFAGGLVILTTVIPLHKRAVWTGTLNSTFAIASIVGPILGGALTQHVTWRWCFYINLPIAGFSVVVILLFFHVKRAPTESIPLGIKLRSLDVVGSLLFAGFVSMLLIALQFGGTSQRYSWHSANIIGLFAGAGVVMCIFVGWQFHMQEAALIPPRLFTSSRNISLICASSFFANGAFQCIIYWLPIWFQAVLGASPTSSGVKYLPTVISDVLTSLIAAGLVTKMGRWNPFLIFGTAMVSLGGGLLTTLHPSTSDGHWIGFQILGGIGYSLIVTMAHIGVQASVPQDLVPVGATTLLFVISASCAIFLAIGEAVFQTQLKDELADIASATVANAVISAGASEWRSFVPSTEIPVVISAYSSAVTRVFVRFLLPLSDTSELTWVI</sequence>
<evidence type="ECO:0000259" key="6">
    <source>
        <dbReference type="PROSITE" id="PS50850"/>
    </source>
</evidence>
<evidence type="ECO:0000256" key="3">
    <source>
        <dbReference type="ARBA" id="ARBA00022989"/>
    </source>
</evidence>
<dbReference type="Gene3D" id="1.20.1250.20">
    <property type="entry name" value="MFS general substrate transporter like domains"/>
    <property type="match status" value="1"/>
</dbReference>
<feature type="transmembrane region" description="Helical" evidence="5">
    <location>
        <begin position="132"/>
        <end position="157"/>
    </location>
</feature>
<dbReference type="VEuPathDB" id="FungiDB:An11g08620"/>
<dbReference type="AlphaFoldDB" id="A0A100IUQ4"/>
<organism evidence="7 8">
    <name type="scientific">Aspergillus niger</name>
    <dbReference type="NCBI Taxonomy" id="5061"/>
    <lineage>
        <taxon>Eukaryota</taxon>
        <taxon>Fungi</taxon>
        <taxon>Dikarya</taxon>
        <taxon>Ascomycota</taxon>
        <taxon>Pezizomycotina</taxon>
        <taxon>Eurotiomycetes</taxon>
        <taxon>Eurotiomycetidae</taxon>
        <taxon>Eurotiales</taxon>
        <taxon>Aspergillaceae</taxon>
        <taxon>Aspergillus</taxon>
        <taxon>Aspergillus subgen. Circumdati</taxon>
    </lineage>
</organism>
<dbReference type="CDD" id="cd17502">
    <property type="entry name" value="MFS_Azr1_MDR_like"/>
    <property type="match status" value="1"/>
</dbReference>
<keyword evidence="2 5" id="KW-0812">Transmembrane</keyword>
<feature type="transmembrane region" description="Helical" evidence="5">
    <location>
        <begin position="431"/>
        <end position="453"/>
    </location>
</feature>
<feature type="transmembrane region" description="Helical" evidence="5">
    <location>
        <begin position="347"/>
        <end position="366"/>
    </location>
</feature>
<keyword evidence="3 5" id="KW-1133">Transmembrane helix</keyword>
<feature type="transmembrane region" description="Helical" evidence="5">
    <location>
        <begin position="79"/>
        <end position="96"/>
    </location>
</feature>
<evidence type="ECO:0000256" key="2">
    <source>
        <dbReference type="ARBA" id="ARBA00022692"/>
    </source>
</evidence>
<proteinExistence type="predicted"/>
<keyword evidence="4 5" id="KW-0472">Membrane</keyword>
<dbReference type="SUPFAM" id="SSF103473">
    <property type="entry name" value="MFS general substrate transporter"/>
    <property type="match status" value="1"/>
</dbReference>
<accession>A0A100IUQ4</accession>
<dbReference type="OrthoDB" id="10021397at2759"/>
<dbReference type="PANTHER" id="PTHR23501:SF198">
    <property type="entry name" value="AZOLE RESISTANCE PROTEIN 1-RELATED"/>
    <property type="match status" value="1"/>
</dbReference>
<evidence type="ECO:0000256" key="1">
    <source>
        <dbReference type="ARBA" id="ARBA00004141"/>
    </source>
</evidence>
<dbReference type="EMBL" id="BCMY01000031">
    <property type="protein sequence ID" value="GAQ47547.1"/>
    <property type="molecule type" value="Genomic_DNA"/>
</dbReference>
<feature type="transmembrane region" description="Helical" evidence="5">
    <location>
        <begin position="267"/>
        <end position="286"/>
    </location>
</feature>
<dbReference type="GO" id="GO:0022857">
    <property type="term" value="F:transmembrane transporter activity"/>
    <property type="evidence" value="ECO:0007669"/>
    <property type="project" value="InterPro"/>
</dbReference>
<dbReference type="PROSITE" id="PS50850">
    <property type="entry name" value="MFS"/>
    <property type="match status" value="1"/>
</dbReference>
<dbReference type="Gene3D" id="1.20.1720.10">
    <property type="entry name" value="Multidrug resistance protein D"/>
    <property type="match status" value="1"/>
</dbReference>
<dbReference type="OMA" id="LHKRAVW"/>
<dbReference type="GO" id="GO:0005886">
    <property type="term" value="C:plasma membrane"/>
    <property type="evidence" value="ECO:0007669"/>
    <property type="project" value="TreeGrafter"/>
</dbReference>
<dbReference type="VEuPathDB" id="FungiDB:ATCC64974_79910"/>
<evidence type="ECO:0000313" key="8">
    <source>
        <dbReference type="Proteomes" id="UP000068243"/>
    </source>
</evidence>
<evidence type="ECO:0000256" key="5">
    <source>
        <dbReference type="SAM" id="Phobius"/>
    </source>
</evidence>
<dbReference type="Pfam" id="PF07690">
    <property type="entry name" value="MFS_1"/>
    <property type="match status" value="1"/>
</dbReference>